<dbReference type="EMBL" id="LXFE01002348">
    <property type="protein sequence ID" value="OLL23047.1"/>
    <property type="molecule type" value="Genomic_DNA"/>
</dbReference>
<sequence length="228" mass="25018">MTFSRASRKVIAIGRNYVEHVKELHNAVPATPFFFLKPPSSIIPPKSTLRIPQGVHAHHEVELALIIGHRATDIPNDMDAAMSVIAGYAVAIDVTARNVQDDAKKKGLPWTIAKGFDTFLPMSSFIPKSSIPDPHNAVLKLTVNHESRQNDSTNLMIFKIPKLLSYISGIMSLEPDDVVLTGTPKGVGRIVHGDVMRASIHVDGDNIKQGNIEIMVQDRVGGYHYVSK</sequence>
<dbReference type="AlphaFoldDB" id="A0A1U7LK68"/>
<dbReference type="PANTHER" id="PTHR11820:SF7">
    <property type="entry name" value="ACYLPYRUVASE FAHD1, MITOCHONDRIAL"/>
    <property type="match status" value="1"/>
</dbReference>
<keyword evidence="2" id="KW-0479">Metal-binding</keyword>
<dbReference type="FunFam" id="3.90.850.10:FF:000003">
    <property type="entry name" value="Fumarylacetoacetate hydrolase domain-containing 1"/>
    <property type="match status" value="1"/>
</dbReference>
<gene>
    <name evidence="4" type="ORF">NEOLI_001286</name>
</gene>
<keyword evidence="5" id="KW-1185">Reference proteome</keyword>
<comment type="caution">
    <text evidence="4">The sequence shown here is derived from an EMBL/GenBank/DDBJ whole genome shotgun (WGS) entry which is preliminary data.</text>
</comment>
<name>A0A1U7LK68_NEOID</name>
<feature type="domain" description="Fumarylacetoacetase-like C-terminal" evidence="3">
    <location>
        <begin position="9"/>
        <end position="203"/>
    </location>
</feature>
<dbReference type="GO" id="GO:0006107">
    <property type="term" value="P:oxaloacetate metabolic process"/>
    <property type="evidence" value="ECO:0007669"/>
    <property type="project" value="EnsemblFungi"/>
</dbReference>
<proteinExistence type="inferred from homology"/>
<dbReference type="OrthoDB" id="74910at2759"/>
<evidence type="ECO:0000256" key="2">
    <source>
        <dbReference type="ARBA" id="ARBA00022723"/>
    </source>
</evidence>
<dbReference type="STRING" id="1198029.A0A1U7LK68"/>
<evidence type="ECO:0000256" key="1">
    <source>
        <dbReference type="ARBA" id="ARBA00010211"/>
    </source>
</evidence>
<protein>
    <submittedName>
        <fullName evidence="4">Putative hydrolase</fullName>
    </submittedName>
</protein>
<evidence type="ECO:0000313" key="5">
    <source>
        <dbReference type="Proteomes" id="UP000186594"/>
    </source>
</evidence>
<dbReference type="PANTHER" id="PTHR11820">
    <property type="entry name" value="ACYLPYRUVASE"/>
    <property type="match status" value="1"/>
</dbReference>
<keyword evidence="4" id="KW-0378">Hydrolase</keyword>
<dbReference type="Proteomes" id="UP000186594">
    <property type="component" value="Unassembled WGS sequence"/>
</dbReference>
<evidence type="ECO:0000259" key="3">
    <source>
        <dbReference type="Pfam" id="PF01557"/>
    </source>
</evidence>
<dbReference type="OMA" id="NCRKVIC"/>
<dbReference type="Pfam" id="PF01557">
    <property type="entry name" value="FAA_hydrolase"/>
    <property type="match status" value="1"/>
</dbReference>
<accession>A0A1U7LK68</accession>
<dbReference type="SUPFAM" id="SSF56529">
    <property type="entry name" value="FAH"/>
    <property type="match status" value="1"/>
</dbReference>
<dbReference type="GO" id="GO:0050163">
    <property type="term" value="F:oxaloacetate tautomerase activity"/>
    <property type="evidence" value="ECO:0007669"/>
    <property type="project" value="EnsemblFungi"/>
</dbReference>
<comment type="similarity">
    <text evidence="1">Belongs to the FAH family.</text>
</comment>
<dbReference type="Gene3D" id="3.90.850.10">
    <property type="entry name" value="Fumarylacetoacetase-like, C-terminal domain"/>
    <property type="match status" value="1"/>
</dbReference>
<dbReference type="GO" id="GO:0018773">
    <property type="term" value="F:acetylpyruvate hydrolase activity"/>
    <property type="evidence" value="ECO:0007669"/>
    <property type="project" value="TreeGrafter"/>
</dbReference>
<reference evidence="4 5" key="1">
    <citation type="submission" date="2016-04" db="EMBL/GenBank/DDBJ databases">
        <title>Evolutionary innovation and constraint leading to complex multicellularity in the Ascomycota.</title>
        <authorList>
            <person name="Cisse O."/>
            <person name="Nguyen A."/>
            <person name="Hewitt D.A."/>
            <person name="Jedd G."/>
            <person name="Stajich J.E."/>
        </authorList>
    </citation>
    <scope>NUCLEOTIDE SEQUENCE [LARGE SCALE GENOMIC DNA]</scope>
    <source>
        <strain evidence="4 5">DAH-3</strain>
    </source>
</reference>
<organism evidence="4 5">
    <name type="scientific">Neolecta irregularis (strain DAH-3)</name>
    <dbReference type="NCBI Taxonomy" id="1198029"/>
    <lineage>
        <taxon>Eukaryota</taxon>
        <taxon>Fungi</taxon>
        <taxon>Dikarya</taxon>
        <taxon>Ascomycota</taxon>
        <taxon>Taphrinomycotina</taxon>
        <taxon>Neolectales</taxon>
        <taxon>Neolectaceae</taxon>
        <taxon>Neolecta</taxon>
    </lineage>
</organism>
<dbReference type="GO" id="GO:0046872">
    <property type="term" value="F:metal ion binding"/>
    <property type="evidence" value="ECO:0007669"/>
    <property type="project" value="UniProtKB-KW"/>
</dbReference>
<evidence type="ECO:0000313" key="4">
    <source>
        <dbReference type="EMBL" id="OLL23047.1"/>
    </source>
</evidence>
<dbReference type="InterPro" id="IPR036663">
    <property type="entry name" value="Fumarylacetoacetase_C_sf"/>
</dbReference>
<dbReference type="InterPro" id="IPR011234">
    <property type="entry name" value="Fumarylacetoacetase-like_C"/>
</dbReference>
<dbReference type="GO" id="GO:0005739">
    <property type="term" value="C:mitochondrion"/>
    <property type="evidence" value="ECO:0007669"/>
    <property type="project" value="TreeGrafter"/>
</dbReference>